<protein>
    <submittedName>
        <fullName evidence="2">Class I SAM-dependent methyltransferase</fullName>
    </submittedName>
</protein>
<keyword evidence="2" id="KW-0489">Methyltransferase</keyword>
<dbReference type="CDD" id="cd02440">
    <property type="entry name" value="AdoMet_MTases"/>
    <property type="match status" value="1"/>
</dbReference>
<reference evidence="2" key="1">
    <citation type="journal article" date="2005" name="Int. J. Syst. Evol. Microbiol.">
        <title>Methanofollis formosanus sp. nov., isolated from a fish pond.</title>
        <authorList>
            <person name="Wu S.Y."/>
            <person name="Chen S.C."/>
            <person name="Lai M.C."/>
        </authorList>
    </citation>
    <scope>NUCLEOTIDE SEQUENCE</scope>
    <source>
        <strain evidence="2">ML15</strain>
    </source>
</reference>
<name>A0A8G0ZZP0_9EURY</name>
<dbReference type="RefSeq" id="WP_220681805.1">
    <property type="nucleotide sequence ID" value="NZ_CP037968.1"/>
</dbReference>
<dbReference type="PANTHER" id="PTHR43591:SF24">
    <property type="entry name" value="2-METHOXY-6-POLYPRENYL-1,4-BENZOQUINOL METHYLASE, MITOCHONDRIAL"/>
    <property type="match status" value="1"/>
</dbReference>
<reference evidence="2" key="2">
    <citation type="submission" date="2019-03" db="EMBL/GenBank/DDBJ databases">
        <authorList>
            <person name="Chen S.-C."/>
            <person name="Wu S.-Y."/>
            <person name="Lai M.-C."/>
        </authorList>
    </citation>
    <scope>NUCLEOTIDE SEQUENCE</scope>
    <source>
        <strain evidence="2">ML15</strain>
    </source>
</reference>
<dbReference type="SUPFAM" id="SSF53335">
    <property type="entry name" value="S-adenosyl-L-methionine-dependent methyltransferases"/>
    <property type="match status" value="1"/>
</dbReference>
<evidence type="ECO:0000259" key="1">
    <source>
        <dbReference type="Pfam" id="PF13649"/>
    </source>
</evidence>
<dbReference type="GO" id="GO:0008168">
    <property type="term" value="F:methyltransferase activity"/>
    <property type="evidence" value="ECO:0007669"/>
    <property type="project" value="UniProtKB-KW"/>
</dbReference>
<evidence type="ECO:0000313" key="2">
    <source>
        <dbReference type="EMBL" id="QYZ78068.1"/>
    </source>
</evidence>
<dbReference type="EMBL" id="CP037968">
    <property type="protein sequence ID" value="QYZ78068.1"/>
    <property type="molecule type" value="Genomic_DNA"/>
</dbReference>
<dbReference type="KEGG" id="mfk:E2N92_00795"/>
<feature type="domain" description="Methyltransferase" evidence="1">
    <location>
        <begin position="46"/>
        <end position="140"/>
    </location>
</feature>
<dbReference type="AlphaFoldDB" id="A0A8G0ZZP0"/>
<keyword evidence="3" id="KW-1185">Reference proteome</keyword>
<dbReference type="Gene3D" id="3.40.50.150">
    <property type="entry name" value="Vaccinia Virus protein VP39"/>
    <property type="match status" value="1"/>
</dbReference>
<dbReference type="OrthoDB" id="57427at2157"/>
<dbReference type="InterPro" id="IPR041698">
    <property type="entry name" value="Methyltransf_25"/>
</dbReference>
<dbReference type="Pfam" id="PF13649">
    <property type="entry name" value="Methyltransf_25"/>
    <property type="match status" value="1"/>
</dbReference>
<organism evidence="2 3">
    <name type="scientific">Methanofollis formosanus</name>
    <dbReference type="NCBI Taxonomy" id="299308"/>
    <lineage>
        <taxon>Archaea</taxon>
        <taxon>Methanobacteriati</taxon>
        <taxon>Methanobacteriota</taxon>
        <taxon>Stenosarchaea group</taxon>
        <taxon>Methanomicrobia</taxon>
        <taxon>Methanomicrobiales</taxon>
        <taxon>Methanomicrobiaceae</taxon>
        <taxon>Methanofollis</taxon>
    </lineage>
</organism>
<gene>
    <name evidence="2" type="ORF">E2N92_00795</name>
</gene>
<dbReference type="Proteomes" id="UP000826709">
    <property type="component" value="Chromosome"/>
</dbReference>
<keyword evidence="2" id="KW-0808">Transferase</keyword>
<proteinExistence type="predicted"/>
<sequence length="225" mass="25665">MDEVKAAFDAGALEYDAQRRWIIPEIEAFYGAAVWAAAWPGEAPAILDVGAGTGLLSALLLQRYPQASVTLLDNATKMLAVAERRFAGRSRVHYLVGDYREEPLPRRYDLIASALSIHHLEHEEKYTLYQRIFEALHPGGVFVNAEQVKGESAWQQERNFVYWDTFVNDGPLPPETKQELLGRRDRLDRMEKLSVQLRWLTEIGFVDVDVVYKNRPFAVFSGRRA</sequence>
<dbReference type="PANTHER" id="PTHR43591">
    <property type="entry name" value="METHYLTRANSFERASE"/>
    <property type="match status" value="1"/>
</dbReference>
<dbReference type="InterPro" id="IPR029063">
    <property type="entry name" value="SAM-dependent_MTases_sf"/>
</dbReference>
<dbReference type="GO" id="GO:0032259">
    <property type="term" value="P:methylation"/>
    <property type="evidence" value="ECO:0007669"/>
    <property type="project" value="UniProtKB-KW"/>
</dbReference>
<accession>A0A8G0ZZP0</accession>
<evidence type="ECO:0000313" key="3">
    <source>
        <dbReference type="Proteomes" id="UP000826709"/>
    </source>
</evidence>